<evidence type="ECO:0000313" key="3">
    <source>
        <dbReference type="EMBL" id="KAJ7365504.1"/>
    </source>
</evidence>
<organism evidence="3 4">
    <name type="scientific">Desmophyllum pertusum</name>
    <dbReference type="NCBI Taxonomy" id="174260"/>
    <lineage>
        <taxon>Eukaryota</taxon>
        <taxon>Metazoa</taxon>
        <taxon>Cnidaria</taxon>
        <taxon>Anthozoa</taxon>
        <taxon>Hexacorallia</taxon>
        <taxon>Scleractinia</taxon>
        <taxon>Caryophylliina</taxon>
        <taxon>Caryophylliidae</taxon>
        <taxon>Desmophyllum</taxon>
    </lineage>
</organism>
<dbReference type="AlphaFoldDB" id="A0A9X0CPF3"/>
<reference evidence="3" key="1">
    <citation type="submission" date="2023-01" db="EMBL/GenBank/DDBJ databases">
        <title>Genome assembly of the deep-sea coral Lophelia pertusa.</title>
        <authorList>
            <person name="Herrera S."/>
            <person name="Cordes E."/>
        </authorList>
    </citation>
    <scope>NUCLEOTIDE SEQUENCE</scope>
    <source>
        <strain evidence="3">USNM1676648</strain>
        <tissue evidence="3">Polyp</tissue>
    </source>
</reference>
<dbReference type="SUPFAM" id="SSF52540">
    <property type="entry name" value="P-loop containing nucleoside triphosphate hydrolases"/>
    <property type="match status" value="1"/>
</dbReference>
<proteinExistence type="predicted"/>
<evidence type="ECO:0000313" key="4">
    <source>
        <dbReference type="Proteomes" id="UP001163046"/>
    </source>
</evidence>
<keyword evidence="1" id="KW-0472">Membrane</keyword>
<evidence type="ECO:0000256" key="1">
    <source>
        <dbReference type="SAM" id="Phobius"/>
    </source>
</evidence>
<keyword evidence="1" id="KW-1133">Transmembrane helix</keyword>
<dbReference type="GO" id="GO:0006044">
    <property type="term" value="P:N-acetylglucosamine metabolic process"/>
    <property type="evidence" value="ECO:0007669"/>
    <property type="project" value="TreeGrafter"/>
</dbReference>
<keyword evidence="4" id="KW-1185">Reference proteome</keyword>
<evidence type="ECO:0000259" key="2">
    <source>
        <dbReference type="Pfam" id="PF00685"/>
    </source>
</evidence>
<dbReference type="Pfam" id="PF00685">
    <property type="entry name" value="Sulfotransfer_1"/>
    <property type="match status" value="1"/>
</dbReference>
<dbReference type="InterPro" id="IPR027417">
    <property type="entry name" value="P-loop_NTPase"/>
</dbReference>
<keyword evidence="1" id="KW-0812">Transmembrane</keyword>
<dbReference type="PANTHER" id="PTHR10704">
    <property type="entry name" value="CARBOHYDRATE SULFOTRANSFERASE"/>
    <property type="match status" value="1"/>
</dbReference>
<comment type="caution">
    <text evidence="3">The sequence shown here is derived from an EMBL/GenBank/DDBJ whole genome shotgun (WGS) entry which is preliminary data.</text>
</comment>
<gene>
    <name evidence="3" type="ORF">OS493_005613</name>
</gene>
<sequence length="421" mass="48625">MTIRRIRFTRLLKSVPLLIFLIALCFTVFHLVGYSTQPTHKHEIQQIEGGHDFDVDDLKAFLAGPAENFEERSESTAKKNLIIMSHGRSGSSLMGDIFNHHPSVFYMYEPLQTIERVLPKLEGNKHYDQLAKEFLTGIFRCSFEPPQILADIENFYRKPDHPRVSQAIASPPLCRYRTTDPQWDTSFCPPMTSESLGSACKDNYDLTVMKLLINRIPEGSIKSILTACNPLDITCKVIILVRDPRAVVASAHSVGFFRESDSNAKLQTRQFSYWNCKEIEENLELVRKLPDSLRNRVKLQRYEDLAFDPLKELSGLYNFAGLSVTDSVRTWLNETTQHPRSDCNHAEDGEQATCTKDDAWQAANRWRWKAHPFEIDMIEHYCRGVMLLMGYRPVDRSYELLSDVKIPLFSEDYEAKHWFLH</sequence>
<feature type="domain" description="Sulfotransferase" evidence="2">
    <location>
        <begin position="79"/>
        <end position="332"/>
    </location>
</feature>
<dbReference type="InterPro" id="IPR051135">
    <property type="entry name" value="Gal/GlcNAc/GalNAc_ST"/>
</dbReference>
<protein>
    <recommendedName>
        <fullName evidence="2">Sulfotransferase domain-containing protein</fullName>
    </recommendedName>
</protein>
<accession>A0A9X0CPF3</accession>
<dbReference type="InterPro" id="IPR000863">
    <property type="entry name" value="Sulfotransferase_dom"/>
</dbReference>
<dbReference type="PANTHER" id="PTHR10704:SF44">
    <property type="entry name" value="LD35051P-RELATED"/>
    <property type="match status" value="1"/>
</dbReference>
<dbReference type="Proteomes" id="UP001163046">
    <property type="component" value="Unassembled WGS sequence"/>
</dbReference>
<dbReference type="GO" id="GO:0006790">
    <property type="term" value="P:sulfur compound metabolic process"/>
    <property type="evidence" value="ECO:0007669"/>
    <property type="project" value="TreeGrafter"/>
</dbReference>
<feature type="transmembrane region" description="Helical" evidence="1">
    <location>
        <begin position="12"/>
        <end position="32"/>
    </location>
</feature>
<dbReference type="EMBL" id="MU827303">
    <property type="protein sequence ID" value="KAJ7365504.1"/>
    <property type="molecule type" value="Genomic_DNA"/>
</dbReference>
<dbReference type="Gene3D" id="3.40.50.300">
    <property type="entry name" value="P-loop containing nucleotide triphosphate hydrolases"/>
    <property type="match status" value="1"/>
</dbReference>
<name>A0A9X0CPF3_9CNID</name>
<dbReference type="OrthoDB" id="6138663at2759"/>
<dbReference type="GO" id="GO:0001517">
    <property type="term" value="F:N-acetylglucosamine 6-O-sulfotransferase activity"/>
    <property type="evidence" value="ECO:0007669"/>
    <property type="project" value="TreeGrafter"/>
</dbReference>